<dbReference type="AlphaFoldDB" id="S5YC41"/>
<evidence type="ECO:0008006" key="3">
    <source>
        <dbReference type="Google" id="ProtNLM"/>
    </source>
</evidence>
<proteinExistence type="predicted"/>
<gene>
    <name evidence="1" type="ORF">JCM7686_1907</name>
</gene>
<sequence length="51" mass="5467">MPLEFDLMSKKLVLALCLVGFAAACAPKKEEVIVPTPVTTEPVYKGKFGAN</sequence>
<organism evidence="1 2">
    <name type="scientific">Paracoccus aminophilus JCM 7686</name>
    <dbReference type="NCBI Taxonomy" id="1367847"/>
    <lineage>
        <taxon>Bacteria</taxon>
        <taxon>Pseudomonadati</taxon>
        <taxon>Pseudomonadota</taxon>
        <taxon>Alphaproteobacteria</taxon>
        <taxon>Rhodobacterales</taxon>
        <taxon>Paracoccaceae</taxon>
        <taxon>Paracoccus</taxon>
    </lineage>
</organism>
<dbReference type="Proteomes" id="UP000015480">
    <property type="component" value="Chromosome"/>
</dbReference>
<reference evidence="1 2" key="1">
    <citation type="journal article" date="2014" name="BMC Genomics">
        <title>Architecture and functions of a multipartite genome of the methylotrophic bacterium Paracoccus aminophilus JCM 7686, containing primary and secondary chromids.</title>
        <authorList>
            <person name="Dziewit L."/>
            <person name="Czarnecki J."/>
            <person name="Wibberg D."/>
            <person name="Radlinska M."/>
            <person name="Mrozek P."/>
            <person name="Szymczak M."/>
            <person name="Schluter A."/>
            <person name="Puhler A."/>
            <person name="Bartosik D."/>
        </authorList>
    </citation>
    <scope>NUCLEOTIDE SEQUENCE [LARGE SCALE GENOMIC DNA]</scope>
    <source>
        <strain evidence="1">JCM 7686</strain>
    </source>
</reference>
<protein>
    <recommendedName>
        <fullName evidence="3">Lipoprotein</fullName>
    </recommendedName>
</protein>
<dbReference type="KEGG" id="pami:JCM7686_1907"/>
<evidence type="ECO:0000313" key="1">
    <source>
        <dbReference type="EMBL" id="AGT09008.1"/>
    </source>
</evidence>
<dbReference type="eggNOG" id="ENOG50313S6">
    <property type="taxonomic scope" value="Bacteria"/>
</dbReference>
<keyword evidence="2" id="KW-1185">Reference proteome</keyword>
<name>S5YC41_PARAH</name>
<evidence type="ECO:0000313" key="2">
    <source>
        <dbReference type="Proteomes" id="UP000015480"/>
    </source>
</evidence>
<dbReference type="EMBL" id="CP006650">
    <property type="protein sequence ID" value="AGT09008.1"/>
    <property type="molecule type" value="Genomic_DNA"/>
</dbReference>
<dbReference type="STRING" id="1367847.JCM7686_1907"/>
<dbReference type="HOGENOM" id="CLU_214933_0_0_5"/>
<accession>S5YC41</accession>